<reference evidence="4" key="1">
    <citation type="journal article" date="2019" name="Int. J. Syst. Evol. Microbiol.">
        <title>The Global Catalogue of Microorganisms (GCM) 10K type strain sequencing project: providing services to taxonomists for standard genome sequencing and annotation.</title>
        <authorList>
            <consortium name="The Broad Institute Genomics Platform"/>
            <consortium name="The Broad Institute Genome Sequencing Center for Infectious Disease"/>
            <person name="Wu L."/>
            <person name="Ma J."/>
        </authorList>
    </citation>
    <scope>NUCLEOTIDE SEQUENCE [LARGE SCALE GENOMIC DNA]</scope>
    <source>
        <strain evidence="4">JCM 17933</strain>
    </source>
</reference>
<proteinExistence type="predicted"/>
<name>A0ABP8QPU1_9ACTN</name>
<sequence length="287" mass="29300">MIKSLGRRAVTATTALAVGGLGVVVGQAPAQASAFSAAFTCNIGNLGQTAAVLNGWLASPGTTFDGPSRFRLHISSLSLQAPLPISSWSGAAWINVRGAERSTFQVTGGGGAVPAQGTLTGDMVGDWAPVMGGTDLLSVGGIELTANSAEAGSVPVQCVPADAAVAEVLRVASPYQGTWVRPAVPIFHIGGWYHRGMVLHRPVWVRPGRPGWNRPVHPGNGWNHPVNPGGGWNHPGHPGGGWNHPGRPGGGWNQPGHSGGAWNHPGGGSNRPGAPAHHGGPGMSHHH</sequence>
<dbReference type="RefSeq" id="WP_345469858.1">
    <property type="nucleotide sequence ID" value="NZ_BAABHF010000038.1"/>
</dbReference>
<dbReference type="PROSITE" id="PS51318">
    <property type="entry name" value="TAT"/>
    <property type="match status" value="1"/>
</dbReference>
<evidence type="ECO:0000256" key="1">
    <source>
        <dbReference type="SAM" id="MobiDB-lite"/>
    </source>
</evidence>
<evidence type="ECO:0000256" key="2">
    <source>
        <dbReference type="SAM" id="SignalP"/>
    </source>
</evidence>
<gene>
    <name evidence="3" type="ORF">GCM10023191_062160</name>
</gene>
<keyword evidence="4" id="KW-1185">Reference proteome</keyword>
<evidence type="ECO:0000313" key="3">
    <source>
        <dbReference type="EMBL" id="GAA4505850.1"/>
    </source>
</evidence>
<keyword evidence="2" id="KW-0732">Signal</keyword>
<organism evidence="3 4">
    <name type="scientific">Actinoallomurus oryzae</name>
    <dbReference type="NCBI Taxonomy" id="502180"/>
    <lineage>
        <taxon>Bacteria</taxon>
        <taxon>Bacillati</taxon>
        <taxon>Actinomycetota</taxon>
        <taxon>Actinomycetes</taxon>
        <taxon>Streptosporangiales</taxon>
        <taxon>Thermomonosporaceae</taxon>
        <taxon>Actinoallomurus</taxon>
    </lineage>
</organism>
<dbReference type="InterPro" id="IPR006311">
    <property type="entry name" value="TAT_signal"/>
</dbReference>
<feature type="chain" id="PRO_5047163677" evidence="2">
    <location>
        <begin position="31"/>
        <end position="287"/>
    </location>
</feature>
<dbReference type="Proteomes" id="UP001500503">
    <property type="component" value="Unassembled WGS sequence"/>
</dbReference>
<feature type="region of interest" description="Disordered" evidence="1">
    <location>
        <begin position="221"/>
        <end position="287"/>
    </location>
</feature>
<feature type="compositionally biased region" description="Gly residues" evidence="1">
    <location>
        <begin position="228"/>
        <end position="270"/>
    </location>
</feature>
<protein>
    <submittedName>
        <fullName evidence="3">Uncharacterized protein</fullName>
    </submittedName>
</protein>
<dbReference type="EMBL" id="BAABHF010000038">
    <property type="protein sequence ID" value="GAA4505850.1"/>
    <property type="molecule type" value="Genomic_DNA"/>
</dbReference>
<evidence type="ECO:0000313" key="4">
    <source>
        <dbReference type="Proteomes" id="UP001500503"/>
    </source>
</evidence>
<feature type="signal peptide" evidence="2">
    <location>
        <begin position="1"/>
        <end position="30"/>
    </location>
</feature>
<accession>A0ABP8QPU1</accession>
<comment type="caution">
    <text evidence="3">The sequence shown here is derived from an EMBL/GenBank/DDBJ whole genome shotgun (WGS) entry which is preliminary data.</text>
</comment>